<comment type="caution">
    <text evidence="1">The sequence shown here is derived from an EMBL/GenBank/DDBJ whole genome shotgun (WGS) entry which is preliminary data.</text>
</comment>
<keyword evidence="2" id="KW-1185">Reference proteome</keyword>
<gene>
    <name evidence="1" type="ORF">Q5741_00340</name>
</gene>
<evidence type="ECO:0000313" key="2">
    <source>
        <dbReference type="Proteomes" id="UP001240171"/>
    </source>
</evidence>
<dbReference type="PANTHER" id="PTHR10091:SF0">
    <property type="entry name" value="GALACTOSE MUTAROTASE"/>
    <property type="match status" value="1"/>
</dbReference>
<dbReference type="CDD" id="cd01081">
    <property type="entry name" value="Aldose_epim"/>
    <property type="match status" value="1"/>
</dbReference>
<dbReference type="InterPro" id="IPR011013">
    <property type="entry name" value="Gal_mutarotase_sf_dom"/>
</dbReference>
<protein>
    <submittedName>
        <fullName evidence="1">Aldose 1-epimerase</fullName>
    </submittedName>
</protein>
<accession>A0ABT9C7I8</accession>
<dbReference type="RefSeq" id="WP_305022054.1">
    <property type="nucleotide sequence ID" value="NZ_JAUQTB010000001.1"/>
</dbReference>
<name>A0ABT9C7I8_9BACL</name>
<dbReference type="SUPFAM" id="SSF74650">
    <property type="entry name" value="Galactose mutarotase-like"/>
    <property type="match status" value="1"/>
</dbReference>
<proteinExistence type="predicted"/>
<evidence type="ECO:0000313" key="1">
    <source>
        <dbReference type="EMBL" id="MDO7904855.1"/>
    </source>
</evidence>
<dbReference type="Gene3D" id="2.70.98.10">
    <property type="match status" value="1"/>
</dbReference>
<dbReference type="InterPro" id="IPR014718">
    <property type="entry name" value="GH-type_carb-bd"/>
</dbReference>
<dbReference type="Proteomes" id="UP001240171">
    <property type="component" value="Unassembled WGS sequence"/>
</dbReference>
<dbReference type="EMBL" id="JAUQTB010000001">
    <property type="protein sequence ID" value="MDO7904855.1"/>
    <property type="molecule type" value="Genomic_DNA"/>
</dbReference>
<dbReference type="Pfam" id="PF01263">
    <property type="entry name" value="Aldose_epim"/>
    <property type="match status" value="1"/>
</dbReference>
<dbReference type="PANTHER" id="PTHR10091">
    <property type="entry name" value="ALDOSE-1-EPIMERASE"/>
    <property type="match status" value="1"/>
</dbReference>
<sequence length="333" mass="37885">MSEHYASFEQSYHGLDAIWLRYGAYEAVAIPGIGGNLVAFRDTEKKLTILREPGESEIEQFRKTPAVYGIPVLFPPNRYEDGKFAWKGTTYQLPINEPENNNHLHGFVHEVPWTVEGHGANALESYLVMSQHVSEGHPMYHYLPFTFTITLRYSLCADGLQQQLTIRNEGKEEMPNLIAFHTAINAPFAEESTADDYSLTLTMDKRRELNERSLPTGKFQTLTHEEELMKSTGINPYFEAMDNHYTAQPVNGRNVMELTDTKQNITLVYDAGTSYKHWMVWNCGASRQFFCPEPQMNMINAPNVQGMDPEEIGLVGLAPGDIFEETSRLYIKS</sequence>
<organism evidence="1 2">
    <name type="scientific">Paenibacillus lacisoli</name>
    <dbReference type="NCBI Taxonomy" id="3064525"/>
    <lineage>
        <taxon>Bacteria</taxon>
        <taxon>Bacillati</taxon>
        <taxon>Bacillota</taxon>
        <taxon>Bacilli</taxon>
        <taxon>Bacillales</taxon>
        <taxon>Paenibacillaceae</taxon>
        <taxon>Paenibacillus</taxon>
    </lineage>
</organism>
<dbReference type="InterPro" id="IPR008183">
    <property type="entry name" value="Aldose_1/G6P_1-epimerase"/>
</dbReference>
<reference evidence="1 2" key="1">
    <citation type="submission" date="2023-07" db="EMBL/GenBank/DDBJ databases">
        <title>Paenibacillus sp. JX-17 nov. isolated from soil.</title>
        <authorList>
            <person name="Wan Y."/>
            <person name="Liu B."/>
        </authorList>
    </citation>
    <scope>NUCLEOTIDE SEQUENCE [LARGE SCALE GENOMIC DNA]</scope>
    <source>
        <strain evidence="1 2">JX-17</strain>
    </source>
</reference>